<gene>
    <name evidence="1" type="ORF">LOK49_LG03G02897</name>
</gene>
<comment type="caution">
    <text evidence="1">The sequence shown here is derived from an EMBL/GenBank/DDBJ whole genome shotgun (WGS) entry which is preliminary data.</text>
</comment>
<protein>
    <submittedName>
        <fullName evidence="1">FHA domain-containing protein DDL</fullName>
    </submittedName>
</protein>
<keyword evidence="2" id="KW-1185">Reference proteome</keyword>
<proteinExistence type="predicted"/>
<accession>A0ACC0IDF6</accession>
<evidence type="ECO:0000313" key="1">
    <source>
        <dbReference type="EMBL" id="KAI8023611.1"/>
    </source>
</evidence>
<name>A0ACC0IDF6_9ERIC</name>
<dbReference type="EMBL" id="CM045763">
    <property type="protein sequence ID" value="KAI8023611.1"/>
    <property type="molecule type" value="Genomic_DNA"/>
</dbReference>
<organism evidence="1 2">
    <name type="scientific">Camellia lanceoleosa</name>
    <dbReference type="NCBI Taxonomy" id="1840588"/>
    <lineage>
        <taxon>Eukaryota</taxon>
        <taxon>Viridiplantae</taxon>
        <taxon>Streptophyta</taxon>
        <taxon>Embryophyta</taxon>
        <taxon>Tracheophyta</taxon>
        <taxon>Spermatophyta</taxon>
        <taxon>Magnoliopsida</taxon>
        <taxon>eudicotyledons</taxon>
        <taxon>Gunneridae</taxon>
        <taxon>Pentapetalae</taxon>
        <taxon>asterids</taxon>
        <taxon>Ericales</taxon>
        <taxon>Theaceae</taxon>
        <taxon>Camellia</taxon>
    </lineage>
</organism>
<evidence type="ECO:0000313" key="2">
    <source>
        <dbReference type="Proteomes" id="UP001060215"/>
    </source>
</evidence>
<dbReference type="Proteomes" id="UP001060215">
    <property type="component" value="Chromosome 6"/>
</dbReference>
<sequence>MWNGDNDSVAKMKAAEDALQEKEKQKPSFELSKLAAKLTESRCYFASCDILLNEPRMLENPDIRWLYVFKVKLNASEDGDDDDNSVTET</sequence>
<reference evidence="1 2" key="1">
    <citation type="journal article" date="2022" name="Plant J.">
        <title>Chromosome-level genome of Camellia lanceoleosa provides a valuable resource for understanding genome evolution and self-incompatibility.</title>
        <authorList>
            <person name="Gong W."/>
            <person name="Xiao S."/>
            <person name="Wang L."/>
            <person name="Liao Z."/>
            <person name="Chang Y."/>
            <person name="Mo W."/>
            <person name="Hu G."/>
            <person name="Li W."/>
            <person name="Zhao G."/>
            <person name="Zhu H."/>
            <person name="Hu X."/>
            <person name="Ji K."/>
            <person name="Xiang X."/>
            <person name="Song Q."/>
            <person name="Yuan D."/>
            <person name="Jin S."/>
            <person name="Zhang L."/>
        </authorList>
    </citation>
    <scope>NUCLEOTIDE SEQUENCE [LARGE SCALE GENOMIC DNA]</scope>
    <source>
        <strain evidence="1">SQ_2022a</strain>
    </source>
</reference>